<name>A0A2U1K706_9BACI</name>
<reference evidence="1 2" key="1">
    <citation type="submission" date="2018-04" db="EMBL/GenBank/DDBJ databases">
        <title>Camelliibacillus theae gen. nov., sp. nov., isolated from Pu'er tea.</title>
        <authorList>
            <person name="Niu L."/>
        </authorList>
    </citation>
    <scope>NUCLEOTIDE SEQUENCE [LARGE SCALE GENOMIC DNA]</scope>
    <source>
        <strain evidence="1 2">T8</strain>
    </source>
</reference>
<organism evidence="1 2">
    <name type="scientific">Pueribacillus theae</name>
    <dbReference type="NCBI Taxonomy" id="2171751"/>
    <lineage>
        <taxon>Bacteria</taxon>
        <taxon>Bacillati</taxon>
        <taxon>Bacillota</taxon>
        <taxon>Bacilli</taxon>
        <taxon>Bacillales</taxon>
        <taxon>Bacillaceae</taxon>
        <taxon>Pueribacillus</taxon>
    </lineage>
</organism>
<evidence type="ECO:0000313" key="1">
    <source>
        <dbReference type="EMBL" id="PWA12994.1"/>
    </source>
</evidence>
<dbReference type="AlphaFoldDB" id="A0A2U1K706"/>
<protein>
    <submittedName>
        <fullName evidence="1">Uncharacterized protein</fullName>
    </submittedName>
</protein>
<keyword evidence="2" id="KW-1185">Reference proteome</keyword>
<feature type="non-terminal residue" evidence="1">
    <location>
        <position position="1"/>
    </location>
</feature>
<dbReference type="EMBL" id="QCZG01000003">
    <property type="protein sequence ID" value="PWA12994.1"/>
    <property type="molecule type" value="Genomic_DNA"/>
</dbReference>
<proteinExistence type="predicted"/>
<accession>A0A2U1K706</accession>
<evidence type="ECO:0000313" key="2">
    <source>
        <dbReference type="Proteomes" id="UP000245998"/>
    </source>
</evidence>
<comment type="caution">
    <text evidence="1">The sequence shown here is derived from an EMBL/GenBank/DDBJ whole genome shotgun (WGS) entry which is preliminary data.</text>
</comment>
<gene>
    <name evidence="1" type="ORF">DCC39_02350</name>
</gene>
<sequence>GLQAYLIISRYICLFQSAKVELLTKDNLSKQGRLFIPPFFVFLESSHFNCRWNNQFFLNIVHLMIFYSNIKKVVCKDSSFNILK</sequence>
<dbReference type="Proteomes" id="UP000245998">
    <property type="component" value="Unassembled WGS sequence"/>
</dbReference>